<keyword evidence="3" id="KW-1185">Reference proteome</keyword>
<dbReference type="Proteomes" id="UP000199657">
    <property type="component" value="Unassembled WGS sequence"/>
</dbReference>
<gene>
    <name evidence="2" type="ORF">SAMN04488052_101913</name>
</gene>
<organism evidence="2 3">
    <name type="scientific">Aquisalimonas asiatica</name>
    <dbReference type="NCBI Taxonomy" id="406100"/>
    <lineage>
        <taxon>Bacteria</taxon>
        <taxon>Pseudomonadati</taxon>
        <taxon>Pseudomonadota</taxon>
        <taxon>Gammaproteobacteria</taxon>
        <taxon>Chromatiales</taxon>
        <taxon>Ectothiorhodospiraceae</taxon>
        <taxon>Aquisalimonas</taxon>
    </lineage>
</organism>
<evidence type="ECO:0000256" key="1">
    <source>
        <dbReference type="SAM" id="MobiDB-lite"/>
    </source>
</evidence>
<accession>A0A1H8R0R0</accession>
<name>A0A1H8R0R0_9GAMM</name>
<feature type="region of interest" description="Disordered" evidence="1">
    <location>
        <begin position="74"/>
        <end position="94"/>
    </location>
</feature>
<feature type="compositionally biased region" description="Acidic residues" evidence="1">
    <location>
        <begin position="85"/>
        <end position="94"/>
    </location>
</feature>
<dbReference type="STRING" id="406100.SAMN04488052_101913"/>
<evidence type="ECO:0000313" key="2">
    <source>
        <dbReference type="EMBL" id="SEO59936.1"/>
    </source>
</evidence>
<proteinExistence type="predicted"/>
<sequence length="94" mass="10675">MNRRRRIPVLRDAVIPGERLRAQGLWLPTRPVPREGLAAAWPESISMDLQYRAERILPVVRKRALRAGTATLRNSLGFDRRDGDTDADTPETTN</sequence>
<evidence type="ECO:0000313" key="3">
    <source>
        <dbReference type="Proteomes" id="UP000199657"/>
    </source>
</evidence>
<dbReference type="EMBL" id="FOEG01000001">
    <property type="protein sequence ID" value="SEO59936.1"/>
    <property type="molecule type" value="Genomic_DNA"/>
</dbReference>
<dbReference type="RefSeq" id="WP_139209142.1">
    <property type="nucleotide sequence ID" value="NZ_FOEG01000001.1"/>
</dbReference>
<protein>
    <submittedName>
        <fullName evidence="2">Uncharacterized protein</fullName>
    </submittedName>
</protein>
<dbReference type="AlphaFoldDB" id="A0A1H8R0R0"/>
<reference evidence="2 3" key="1">
    <citation type="submission" date="2016-10" db="EMBL/GenBank/DDBJ databases">
        <authorList>
            <person name="de Groot N.N."/>
        </authorList>
    </citation>
    <scope>NUCLEOTIDE SEQUENCE [LARGE SCALE GENOMIC DNA]</scope>
    <source>
        <strain evidence="2 3">CGMCC 1.6291</strain>
    </source>
</reference>